<sequence>MAINEATSVKQIVKKDLKDFFPAEFSNRQLIGKYIDYVLNPFFQQSYESYINGYIGKKSVALEEGDFYLSEPSSERKTYQLSPVLVTTNPNDESLESNNSVVDFSNFLNTLKIQGCETNDQNRLLSDTYWSWCPPINIDMFLNYNFYYWVEDGQPPVELLSKTNAVTDIIGKENYTYKGIDEDENEVTVNFSSGMRVLFINDENPEYNNIPFIVEGVGSSIQLINDSEILSSISKAPDYYVMERGAIDGNAWSLRNRWFHRSVLDKIENTIIYQLISNNVLYYTNASPEDMTDDTMIYADMDLTIKVKTFGEFESIRYTDNTRKIQYIQAKKPILCFNKDIQLYNYGTYNRGYVDLIVNSRKNDLNGIVPQPIQGVDLKDGMTILITGDSDELSNNRIYQVSGVSSINTVILQPVINGLSTDGSPVEGEGITVRKGRYAGVYYYYNNGEWITGQQKHNVNQSPLFQLYDDEKNTLDNQLYYNQSSFKGSKLFDYVTTDEAGATIDEDLNKAIVTDGYGNYIFDNIIRTQTFTYYDYTILKEYDGFKFFKLNGQDVYLNNWYISKDTTTQYITTELTVSDNKVYETIDDVKYTVFQLAYQPDEVTNKKSSFVYLNGVLLNDGIDYIIKDKKLMIAETSILNTDDSLYIKLLVKKLTDTIADGYFYDLPLTITSNAMNEDIFQINYNECFDQLRSIIENQSAFSGNSSGNNNYNNTKKDLSLGTEILQHESPALKTMLLNSREFSNIRTVLTYITNEYTKFKTKFKNIITSMSNSGEYDEYETVDVISSTGSVSHITQQTDVKKIIQTALSKINIGKEGLNSFYNNGVANEYGECYIPATPAYLGLDSCYKPQIIVFEENANKPKVLLCHDGSYQMLFNDYRDEALLGIETAIYNSILDKFKNSLPLYNKLEYIPGKFRKTSYNQQEYKEFLTPIFEKWCQDKGVDYTINDGFDQNDPFSWNYSTCVDADGEQLYGSYKSIYMYYYDTYRPHTHPWEMLGFGSMPEWWEEHYGTAPYTSANLPMWQDIENGYVADGESKGEYEFLKRPQLIEKYLPVNENGELLNPVDIGIVLNAPIPYYARQSWKVGDIGRWEFAWMYTSEYRYSIQSILYMMRPTEWVERNWDTQNIKVIFKDTSYEQIIYDDLGKRPSPSDVVMHNELVDNSYIQKIGIQQWISDFLLHENVDITNYIADSIRKITMKLSYKCAGYYKYDSIKILSDNFGVIPSQNYELDLYKTITDKQYSYSAIVIQKVESGYMIDGYDYEKPYFMVKIPQYNGKKSTVNIAGRNVIYYNEWTDKLEKINYKTVYSSIQDVYNIINGYGKYLEDVEGWYFNMLDTNGELVNFRNKARDFLLWTTTNIETDSIIMLNPGADGIGIFHDAFIDKVGQYVNGYWSVLNTASLPIFNEDLDVYRKEGDTYIFSTNKAITCLKIKEIENEHIILFDNQTIYGDIIYDPLLCIKAQRLKLLGIKVDGWNGTYFAPGYLIDKNGAYPNYDKLANDFKYFYNTDDVRSQGIFGDYAKRTIGFQKLPSMERLLIDDRNIFDFYKGLLKEKGTKRSFGKLNRSTYIMDAENNEIELFENWAFKVGEFGYTSNSSIIELKVQPDLITQDPQIVSFTTSDNVKLNNSIIDITWNNSNWLKKKESKELNKFNFTNNFKFYPTAGFAEIGETNYIIDNETTFDEMLKNMKVGEKVWISFANTKQGWDIRKKVDEENNWISMVVDKIADVYSFDTTHLEIGDLIYVLRDVINNVDNLKKIYDPSYHINDSQNIIDKMAWSVFKYINEQSGEVYDVGETDIDYKPTVDKTYSLYRLQNRKVNIKEVKSCFMVNDDNNETMATIQPYDPIQGVFPNNLLKEINYIIAQDPADYNNYSTWGDNKVGQLWWDISKVKYLDYSQGEITYRRNNWGKQMPGSEIAIMEWTKSTTEPKDISYVTKEVYNNSTEKNEVYYYYWVKNPSEIPSVQFRHTSALYISQIINSPQDEGVIWYAPVYAYDGETQYSSMIIGNFDTINAGRDFVIQLNFLGDNDVTEHEEWVLVKENTDAEIPDSLWDKMKASLVGYDSLGQVVPDPELLERNKIGIYIRPRQTMFENISKARQNFVDILNHIFDTRDVLSDIDVGSSEFNNIFLSKEPYPEYDYSFDTHLEMISSEDTALIGKTILVKTDEVYENIWTLWRMDNLNDYTLLKYQTYDVSKYWTYKDLYADDSIKMITPRATFESEIDLQEHFEEYHFETGDVVKIYSDGKWILKQYEGMQGTSPIFHTVGLQDGTINVSDSLYTYMDDAELKNNVPNWYRDETPRTTDFIITEDLWNGYDYMGINITKNGVLDASYMKNSFANNVKIYTPDISGEGYNQYPITFSLVSGVSTSAVVLGLKTGSNDTLEYLTNELPFTKATVPVGSKVTIAEDFNVTLNFWNGDYDSRDDSIFIGNQTKYDYLEAESAIVIQKMLSYFEEK</sequence>
<evidence type="ECO:0000313" key="1">
    <source>
        <dbReference type="EMBL" id="DAF56757.1"/>
    </source>
</evidence>
<organism evidence="1">
    <name type="scientific">Myoviridae sp. ctWb16</name>
    <dbReference type="NCBI Taxonomy" id="2827690"/>
    <lineage>
        <taxon>Viruses</taxon>
        <taxon>Duplodnaviria</taxon>
        <taxon>Heunggongvirae</taxon>
        <taxon>Uroviricota</taxon>
        <taxon>Caudoviricetes</taxon>
    </lineage>
</organism>
<protein>
    <submittedName>
        <fullName evidence="1">Uncharacterized protein</fullName>
    </submittedName>
</protein>
<accession>A0A8S5T095</accession>
<dbReference type="EMBL" id="BK032721">
    <property type="protein sequence ID" value="DAF56757.1"/>
    <property type="molecule type" value="Genomic_DNA"/>
</dbReference>
<reference evidence="1" key="1">
    <citation type="journal article" date="2021" name="Proc. Natl. Acad. Sci. U.S.A.">
        <title>A Catalog of Tens of Thousands of Viruses from Human Metagenomes Reveals Hidden Associations with Chronic Diseases.</title>
        <authorList>
            <person name="Tisza M.J."/>
            <person name="Buck C.B."/>
        </authorList>
    </citation>
    <scope>NUCLEOTIDE SEQUENCE</scope>
    <source>
        <strain evidence="1">CtWb16</strain>
    </source>
</reference>
<proteinExistence type="predicted"/>
<name>A0A8S5T095_9CAUD</name>